<protein>
    <submittedName>
        <fullName evidence="1">Uncharacterized protein</fullName>
    </submittedName>
</protein>
<keyword evidence="2" id="KW-1185">Reference proteome</keyword>
<proteinExistence type="predicted"/>
<name>A0A543CWT7_9ACTN</name>
<dbReference type="Proteomes" id="UP000316096">
    <property type="component" value="Unassembled WGS sequence"/>
</dbReference>
<evidence type="ECO:0000313" key="1">
    <source>
        <dbReference type="EMBL" id="TQM01573.1"/>
    </source>
</evidence>
<gene>
    <name evidence="1" type="ORF">FB559_7336</name>
</gene>
<accession>A0A543CWT7</accession>
<dbReference type="RefSeq" id="WP_141961392.1">
    <property type="nucleotide sequence ID" value="NZ_VFOZ01000001.1"/>
</dbReference>
<reference evidence="1 2" key="1">
    <citation type="submission" date="2019-06" db="EMBL/GenBank/DDBJ databases">
        <title>Sequencing the genomes of 1000 actinobacteria strains.</title>
        <authorList>
            <person name="Klenk H.-P."/>
        </authorList>
    </citation>
    <scope>NUCLEOTIDE SEQUENCE [LARGE SCALE GENOMIC DNA]</scope>
    <source>
        <strain evidence="1 2">DSM 102200</strain>
    </source>
</reference>
<evidence type="ECO:0000313" key="2">
    <source>
        <dbReference type="Proteomes" id="UP000316096"/>
    </source>
</evidence>
<sequence>MGVLSDGAALTALVISTYTFGETVWKKRRADVRVYLRRVKDENILNGRPATATRYVIEIENRGPAIARGTKVTFLHFAERPNDPAGQRGELSTLAGVCGCRADEPIAEIQPGQNMYLPVTIRDRVVPDMEVDLEWRERWRRRHRVRRFLYPTDA</sequence>
<dbReference type="EMBL" id="VFOZ01000001">
    <property type="protein sequence ID" value="TQM01573.1"/>
    <property type="molecule type" value="Genomic_DNA"/>
</dbReference>
<organism evidence="1 2">
    <name type="scientific">Actinoallomurus bryophytorum</name>
    <dbReference type="NCBI Taxonomy" id="1490222"/>
    <lineage>
        <taxon>Bacteria</taxon>
        <taxon>Bacillati</taxon>
        <taxon>Actinomycetota</taxon>
        <taxon>Actinomycetes</taxon>
        <taxon>Streptosporangiales</taxon>
        <taxon>Thermomonosporaceae</taxon>
        <taxon>Actinoallomurus</taxon>
    </lineage>
</organism>
<dbReference type="AlphaFoldDB" id="A0A543CWT7"/>
<comment type="caution">
    <text evidence="1">The sequence shown here is derived from an EMBL/GenBank/DDBJ whole genome shotgun (WGS) entry which is preliminary data.</text>
</comment>